<sequence length="323" mass="35839">MHSYQRSKAFLFSLIISSLLLSSCGDPTARLLNKVPINSVDVEVLDANGNPIQGAQVEASNGRKSSTDEKGMASIRFGSIGIHNITVLADNHMPNNMIVTMPADRGKTLTAQLANQVEIGTITFGSMNMYPMMFTYLFNGYGYQLELEDYPEGGWTEWRTGGDDGTIMKKAFLKELDNGQQWWQIILKGNEKNDEDRYVAEVLFAEDRSQIVRMREKIGDGEAQEKPVSEGWYNEPRQLTEESVQGALAEEGISVKVPANTFTADLLDFGMAPGMSMKMWRVDSNEVPGGIVKYEYSGDEDGEIASMELTDYGTDAESLLESF</sequence>
<dbReference type="PROSITE" id="PS51257">
    <property type="entry name" value="PROKAR_LIPOPROTEIN"/>
    <property type="match status" value="1"/>
</dbReference>
<evidence type="ECO:0008006" key="3">
    <source>
        <dbReference type="Google" id="ProtNLM"/>
    </source>
</evidence>
<dbReference type="AlphaFoldDB" id="A0A521EJN3"/>
<accession>A0A521EJN3</accession>
<dbReference type="Gene3D" id="2.60.40.1120">
    <property type="entry name" value="Carboxypeptidase-like, regulatory domain"/>
    <property type="match status" value="1"/>
</dbReference>
<evidence type="ECO:0000313" key="1">
    <source>
        <dbReference type="EMBL" id="SMO83350.1"/>
    </source>
</evidence>
<name>A0A521EJN3_9BACT</name>
<dbReference type="OrthoDB" id="1523707at2"/>
<protein>
    <recommendedName>
        <fullName evidence="3">Carboxypeptidase regulatory-like domain-containing protein</fullName>
    </recommendedName>
</protein>
<evidence type="ECO:0000313" key="2">
    <source>
        <dbReference type="Proteomes" id="UP000317557"/>
    </source>
</evidence>
<gene>
    <name evidence="1" type="ORF">SAMN06265219_11251</name>
</gene>
<dbReference type="InterPro" id="IPR008969">
    <property type="entry name" value="CarboxyPept-like_regulatory"/>
</dbReference>
<reference evidence="1 2" key="1">
    <citation type="submission" date="2017-05" db="EMBL/GenBank/DDBJ databases">
        <authorList>
            <person name="Varghese N."/>
            <person name="Submissions S."/>
        </authorList>
    </citation>
    <scope>NUCLEOTIDE SEQUENCE [LARGE SCALE GENOMIC DNA]</scope>
    <source>
        <strain evidence="1 2">DSM 21985</strain>
    </source>
</reference>
<dbReference type="EMBL" id="FXTP01000012">
    <property type="protein sequence ID" value="SMO83350.1"/>
    <property type="molecule type" value="Genomic_DNA"/>
</dbReference>
<keyword evidence="2" id="KW-1185">Reference proteome</keyword>
<proteinExistence type="predicted"/>
<dbReference type="SUPFAM" id="SSF49464">
    <property type="entry name" value="Carboxypeptidase regulatory domain-like"/>
    <property type="match status" value="1"/>
</dbReference>
<dbReference type="RefSeq" id="WP_142455203.1">
    <property type="nucleotide sequence ID" value="NZ_FXTP01000012.1"/>
</dbReference>
<organism evidence="1 2">
    <name type="scientific">Gracilimonas mengyeensis</name>
    <dbReference type="NCBI Taxonomy" id="1302730"/>
    <lineage>
        <taxon>Bacteria</taxon>
        <taxon>Pseudomonadati</taxon>
        <taxon>Balneolota</taxon>
        <taxon>Balneolia</taxon>
        <taxon>Balneolales</taxon>
        <taxon>Balneolaceae</taxon>
        <taxon>Gracilimonas</taxon>
    </lineage>
</organism>
<dbReference type="Proteomes" id="UP000317557">
    <property type="component" value="Unassembled WGS sequence"/>
</dbReference>